<dbReference type="PANTHER" id="PTHR37560">
    <property type="entry name" value="UPF0210 PROTEIN SPR0218"/>
    <property type="match status" value="1"/>
</dbReference>
<name>A0A7C4NP69_STAMA</name>
<dbReference type="PANTHER" id="PTHR37560:SF2">
    <property type="entry name" value="DUF711 DOMAIN-CONTAINING PROTEIN"/>
    <property type="match status" value="1"/>
</dbReference>
<sequence>MVFKLCCLIVRSVTLFTNRVFSRKDVENEIVFAEDIYKVINELARENNLNIFSWRISFPGVEPRLTQYIPDYLFRERLVSIGYLNRININEIVSLVESGFYIPILSSAERSIDKYIFYSKIIHTLSKLNPIYATKVSIGFHDSSFQTPYFPDSSSRGVREIGLSFIYPQCLSTSSLDTLKSSFQEIFALINSFANQVEEATGVKVVVDYSLSPWMNNSVAEVLEKIGFKLVEPGALHGISVLNELILSNMDRGRAVGFNEVMLPYAEDDLLKQYGGEGLLHATDFLLYASVCVAGIDMIVVPEDEYKLAKLIADAEALARVKNRALSLRAIPVPNNIGERIPLGKFGRVPVIPH</sequence>
<dbReference type="InterPro" id="IPR007841">
    <property type="entry name" value="UPF0210"/>
</dbReference>
<proteinExistence type="predicted"/>
<gene>
    <name evidence="1" type="ORF">ENU20_01345</name>
</gene>
<accession>A0A7C4NP69</accession>
<dbReference type="EMBL" id="DTBP01000012">
    <property type="protein sequence ID" value="HGQ73709.1"/>
    <property type="molecule type" value="Genomic_DNA"/>
</dbReference>
<protein>
    <submittedName>
        <fullName evidence="1">DUF711 family protein</fullName>
    </submittedName>
</protein>
<dbReference type="AlphaFoldDB" id="A0A7C4NP69"/>
<evidence type="ECO:0000313" key="1">
    <source>
        <dbReference type="EMBL" id="HGQ73709.1"/>
    </source>
</evidence>
<dbReference type="Pfam" id="PF05167">
    <property type="entry name" value="DUF711"/>
    <property type="match status" value="1"/>
</dbReference>
<comment type="caution">
    <text evidence="1">The sequence shown here is derived from an EMBL/GenBank/DDBJ whole genome shotgun (WGS) entry which is preliminary data.</text>
</comment>
<dbReference type="Gene3D" id="3.20.70.20">
    <property type="match status" value="1"/>
</dbReference>
<organism evidence="1">
    <name type="scientific">Staphylothermus marinus</name>
    <dbReference type="NCBI Taxonomy" id="2280"/>
    <lineage>
        <taxon>Archaea</taxon>
        <taxon>Thermoproteota</taxon>
        <taxon>Thermoprotei</taxon>
        <taxon>Desulfurococcales</taxon>
        <taxon>Desulfurococcaceae</taxon>
        <taxon>Staphylothermus</taxon>
    </lineage>
</organism>
<reference evidence="1" key="1">
    <citation type="journal article" date="2020" name="mSystems">
        <title>Genome- and Community-Level Interaction Insights into Carbon Utilization and Element Cycling Functions of Hydrothermarchaeota in Hydrothermal Sediment.</title>
        <authorList>
            <person name="Zhou Z."/>
            <person name="Liu Y."/>
            <person name="Xu W."/>
            <person name="Pan J."/>
            <person name="Luo Z.H."/>
            <person name="Li M."/>
        </authorList>
    </citation>
    <scope>NUCLEOTIDE SEQUENCE [LARGE SCALE GENOMIC DNA]</scope>
    <source>
        <strain evidence="1">SpSt-648</strain>
    </source>
</reference>
<dbReference type="SUPFAM" id="SSF51998">
    <property type="entry name" value="PFL-like glycyl radical enzymes"/>
    <property type="match status" value="1"/>
</dbReference>